<dbReference type="Proteomes" id="UP000002748">
    <property type="component" value="Unassembled WGS sequence"/>
</dbReference>
<dbReference type="HOGENOM" id="CLU_622594_0_0_1"/>
<dbReference type="RefSeq" id="XP_014182653.1">
    <property type="nucleotide sequence ID" value="XM_014327178.1"/>
</dbReference>
<name>J5RC60_TRIAS</name>
<feature type="compositionally biased region" description="Polar residues" evidence="1">
    <location>
        <begin position="302"/>
        <end position="313"/>
    </location>
</feature>
<dbReference type="OrthoDB" id="3364141at2759"/>
<dbReference type="AlphaFoldDB" id="J5RC60"/>
<organism evidence="2 3">
    <name type="scientific">Trichosporon asahii var. asahii (strain ATCC 90039 / CBS 2479 / JCM 2466 / KCTC 7840 / NBRC 103889/ NCYC 2677 / UAMH 7654)</name>
    <name type="common">Yeast</name>
    <dbReference type="NCBI Taxonomy" id="1186058"/>
    <lineage>
        <taxon>Eukaryota</taxon>
        <taxon>Fungi</taxon>
        <taxon>Dikarya</taxon>
        <taxon>Basidiomycota</taxon>
        <taxon>Agaricomycotina</taxon>
        <taxon>Tremellomycetes</taxon>
        <taxon>Trichosporonales</taxon>
        <taxon>Trichosporonaceae</taxon>
        <taxon>Trichosporon</taxon>
    </lineage>
</organism>
<protein>
    <submittedName>
        <fullName evidence="2">Uncharacterized protein</fullName>
    </submittedName>
</protein>
<gene>
    <name evidence="2" type="ORF">A1Q1_06929</name>
</gene>
<feature type="region of interest" description="Disordered" evidence="1">
    <location>
        <begin position="365"/>
        <end position="441"/>
    </location>
</feature>
<feature type="compositionally biased region" description="Acidic residues" evidence="1">
    <location>
        <begin position="432"/>
        <end position="441"/>
    </location>
</feature>
<proteinExistence type="predicted"/>
<feature type="region of interest" description="Disordered" evidence="1">
    <location>
        <begin position="1"/>
        <end position="313"/>
    </location>
</feature>
<feature type="compositionally biased region" description="Polar residues" evidence="1">
    <location>
        <begin position="75"/>
        <end position="85"/>
    </location>
</feature>
<dbReference type="KEGG" id="tasa:A1Q1_06929"/>
<feature type="compositionally biased region" description="Low complexity" evidence="1">
    <location>
        <begin position="188"/>
        <end position="204"/>
    </location>
</feature>
<evidence type="ECO:0000313" key="2">
    <source>
        <dbReference type="EMBL" id="EJT51843.1"/>
    </source>
</evidence>
<comment type="caution">
    <text evidence="2">The sequence shown here is derived from an EMBL/GenBank/DDBJ whole genome shotgun (WGS) entry which is preliminary data.</text>
</comment>
<evidence type="ECO:0000313" key="3">
    <source>
        <dbReference type="Proteomes" id="UP000002748"/>
    </source>
</evidence>
<evidence type="ECO:0000256" key="1">
    <source>
        <dbReference type="SAM" id="MobiDB-lite"/>
    </source>
</evidence>
<feature type="compositionally biased region" description="Low complexity" evidence="1">
    <location>
        <begin position="26"/>
        <end position="37"/>
    </location>
</feature>
<reference evidence="2 3" key="1">
    <citation type="journal article" date="2012" name="Eukaryot. Cell">
        <title>Draft genome sequence of CBS 2479, the standard type strain of Trichosporon asahii.</title>
        <authorList>
            <person name="Yang R.Y."/>
            <person name="Li H.T."/>
            <person name="Zhu H."/>
            <person name="Zhou G.P."/>
            <person name="Wang M."/>
            <person name="Wang L."/>
        </authorList>
    </citation>
    <scope>NUCLEOTIDE SEQUENCE [LARGE SCALE GENOMIC DNA]</scope>
    <source>
        <strain evidence="3">ATCC 90039 / CBS 2479 / JCM 2466 / KCTC 7840 / NCYC 2677 / UAMH 7654</strain>
    </source>
</reference>
<feature type="compositionally biased region" description="Basic and acidic residues" evidence="1">
    <location>
        <begin position="206"/>
        <end position="227"/>
    </location>
</feature>
<dbReference type="VEuPathDB" id="FungiDB:A1Q1_06929"/>
<dbReference type="EMBL" id="ALBS01000045">
    <property type="protein sequence ID" value="EJT51843.1"/>
    <property type="molecule type" value="Genomic_DNA"/>
</dbReference>
<sequence>MASSTGPWAQQPQPAQPPTFRRDPNSTPTSSTFSSMSNQPQTRKRHADDDEAPSLDRTGPPDHKRRRPNLANGFQAMSISGSNPSDLPPQWYSHPGSAVTDDTDEDGLEPTRPPPDGDVGVEILPDRSPSHSISSRPSFTHPSRPGLWHRSSSFSSTSPSEDDYDSDATFRLPHQRAPPQQPTSVEQPEIITPTTPKHTTGPPHVDYMDSAHKRKISRDMDSSPELRSKRRRPSTDFDMDLPDSQRGKGWYEPEKDRIVVTSLDSPSPEPSPELDDMRSRSTTASPPPRDSGEAYNYEENRNLSQPGQNGFTISPSLLTHILNAQRDQFGTQPNFSVEPAERGLVLYRPLGGMPAEDVVRQWQQKAKRAKQVRPQIPDPDGHRFELVDDDEDLMNGPAVVGVPSDELWSPGTGNISQMDTDMPPPGAGGMDMEPDGDVEMG</sequence>
<feature type="compositionally biased region" description="Basic and acidic residues" evidence="1">
    <location>
        <begin position="243"/>
        <end position="258"/>
    </location>
</feature>
<accession>J5RC60</accession>
<dbReference type="GeneID" id="25990441"/>